<dbReference type="EMBL" id="CAKMMW010000013">
    <property type="protein sequence ID" value="CAH1215153.1"/>
    <property type="molecule type" value="Genomic_DNA"/>
</dbReference>
<gene>
    <name evidence="2" type="ORF">PAECIP111891_04218</name>
</gene>
<name>A0ABM9CJY8_9BACL</name>
<feature type="transmembrane region" description="Helical" evidence="1">
    <location>
        <begin position="37"/>
        <end position="58"/>
    </location>
</feature>
<organism evidence="2 3">
    <name type="scientific">Paenibacillus allorhizoplanae</name>
    <dbReference type="NCBI Taxonomy" id="2905648"/>
    <lineage>
        <taxon>Bacteria</taxon>
        <taxon>Bacillati</taxon>
        <taxon>Bacillota</taxon>
        <taxon>Bacilli</taxon>
        <taxon>Bacillales</taxon>
        <taxon>Paenibacillaceae</taxon>
        <taxon>Paenibacillus</taxon>
    </lineage>
</organism>
<keyword evidence="1" id="KW-0812">Transmembrane</keyword>
<keyword evidence="1" id="KW-1133">Transmembrane helix</keyword>
<reference evidence="2" key="1">
    <citation type="submission" date="2022-01" db="EMBL/GenBank/DDBJ databases">
        <authorList>
            <person name="Criscuolo A."/>
        </authorList>
    </citation>
    <scope>NUCLEOTIDE SEQUENCE</scope>
    <source>
        <strain evidence="2">CIP111891</strain>
    </source>
</reference>
<evidence type="ECO:0000256" key="1">
    <source>
        <dbReference type="SAM" id="Phobius"/>
    </source>
</evidence>
<evidence type="ECO:0008006" key="4">
    <source>
        <dbReference type="Google" id="ProtNLM"/>
    </source>
</evidence>
<accession>A0ABM9CJY8</accession>
<evidence type="ECO:0000313" key="2">
    <source>
        <dbReference type="EMBL" id="CAH1215153.1"/>
    </source>
</evidence>
<sequence>MKEKILITISCMLLATGILLWYYAIHSPHVGFDNLGYGIIGFALTVLGLISTIASLIYSSLKKYR</sequence>
<comment type="caution">
    <text evidence="2">The sequence shown here is derived from an EMBL/GenBank/DDBJ whole genome shotgun (WGS) entry which is preliminary data.</text>
</comment>
<protein>
    <recommendedName>
        <fullName evidence="4">DUF3955 domain-containing protein</fullName>
    </recommendedName>
</protein>
<keyword evidence="3" id="KW-1185">Reference proteome</keyword>
<feature type="transmembrane region" description="Helical" evidence="1">
    <location>
        <begin position="5"/>
        <end position="25"/>
    </location>
</feature>
<dbReference type="Proteomes" id="UP000838821">
    <property type="component" value="Unassembled WGS sequence"/>
</dbReference>
<proteinExistence type="predicted"/>
<keyword evidence="1" id="KW-0472">Membrane</keyword>
<evidence type="ECO:0000313" key="3">
    <source>
        <dbReference type="Proteomes" id="UP000838821"/>
    </source>
</evidence>